<dbReference type="AlphaFoldDB" id="A0AB39Y6Y7"/>
<name>A0AB39Y6Y7_9ACTN</name>
<organism evidence="1">
    <name type="scientific">Streptomyces sp. R33</name>
    <dbReference type="NCBI Taxonomy" id="3238629"/>
    <lineage>
        <taxon>Bacteria</taxon>
        <taxon>Bacillati</taxon>
        <taxon>Actinomycetota</taxon>
        <taxon>Actinomycetes</taxon>
        <taxon>Kitasatosporales</taxon>
        <taxon>Streptomycetaceae</taxon>
        <taxon>Streptomyces</taxon>
    </lineage>
</organism>
<dbReference type="RefSeq" id="WP_369778363.1">
    <property type="nucleotide sequence ID" value="NZ_CP165727.1"/>
</dbReference>
<reference evidence="1" key="1">
    <citation type="submission" date="2024-08" db="EMBL/GenBank/DDBJ databases">
        <authorList>
            <person name="Yu S.T."/>
        </authorList>
    </citation>
    <scope>NUCLEOTIDE SEQUENCE</scope>
    <source>
        <strain evidence="1">R33</strain>
    </source>
</reference>
<accession>A0AB39Y6Y7</accession>
<evidence type="ECO:0000313" key="1">
    <source>
        <dbReference type="EMBL" id="XDV65334.1"/>
    </source>
</evidence>
<protein>
    <submittedName>
        <fullName evidence="1">Uncharacterized protein</fullName>
    </submittedName>
</protein>
<proteinExistence type="predicted"/>
<gene>
    <name evidence="1" type="ORF">AB5J51_21425</name>
</gene>
<dbReference type="EMBL" id="CP165727">
    <property type="protein sequence ID" value="XDV65334.1"/>
    <property type="molecule type" value="Genomic_DNA"/>
</dbReference>
<sequence>MELPYTPERMDPDPARAKTREVSGRLLEMVAVKGKVTEPRTGMSFAVCDEYGQDLYALHHRWSVGGMTSDQYEAGMQNLRKALGENGWKISKVSPEEIRATNETEHFFVEVISHTATPEPTLDFSVSSRCYRAASHAAVNEG</sequence>